<feature type="signal peptide" evidence="1">
    <location>
        <begin position="1"/>
        <end position="25"/>
    </location>
</feature>
<gene>
    <name evidence="2" type="ORF">GCM10009547_26540</name>
</gene>
<name>A0ABN1GX34_9ACTN</name>
<keyword evidence="1" id="KW-0732">Signal</keyword>
<evidence type="ECO:0000256" key="1">
    <source>
        <dbReference type="SAM" id="SignalP"/>
    </source>
</evidence>
<accession>A0ABN1GX34</accession>
<keyword evidence="3" id="KW-1185">Reference proteome</keyword>
<dbReference type="RefSeq" id="WP_344605446.1">
    <property type="nucleotide sequence ID" value="NZ_BAAAHE010000020.1"/>
</dbReference>
<dbReference type="Proteomes" id="UP001500957">
    <property type="component" value="Unassembled WGS sequence"/>
</dbReference>
<evidence type="ECO:0000313" key="3">
    <source>
        <dbReference type="Proteomes" id="UP001500957"/>
    </source>
</evidence>
<protein>
    <submittedName>
        <fullName evidence="2">Uncharacterized protein</fullName>
    </submittedName>
</protein>
<organism evidence="2 3">
    <name type="scientific">Sporichthya brevicatena</name>
    <dbReference type="NCBI Taxonomy" id="171442"/>
    <lineage>
        <taxon>Bacteria</taxon>
        <taxon>Bacillati</taxon>
        <taxon>Actinomycetota</taxon>
        <taxon>Actinomycetes</taxon>
        <taxon>Sporichthyales</taxon>
        <taxon>Sporichthyaceae</taxon>
        <taxon>Sporichthya</taxon>
    </lineage>
</organism>
<feature type="chain" id="PRO_5045435312" evidence="1">
    <location>
        <begin position="26"/>
        <end position="236"/>
    </location>
</feature>
<sequence length="236" mass="24871">MTTLRIRGRIATAALALCAAGTAFGGLVAGLGVPAAATDVAAPAPSEKQEIGVGVSRLPSFLKTSQLPQGSRYGKWKASGVYTGTPRNPKFCLGHDVLPAAETRYRTYRGKKNVAAEEFVTIADNEAAAAALVSKLRTQIQGCYSEWLDADIPQYREGKRSASWKRYNTYAVEDGMTVIGVFTVPPKGFVKTTHLYAVGRDGAMVVVLHLGVPGGKAKAPAAKFTTAGATALRQAL</sequence>
<dbReference type="EMBL" id="BAAAHE010000020">
    <property type="protein sequence ID" value="GAA0622366.1"/>
    <property type="molecule type" value="Genomic_DNA"/>
</dbReference>
<evidence type="ECO:0000313" key="2">
    <source>
        <dbReference type="EMBL" id="GAA0622366.1"/>
    </source>
</evidence>
<comment type="caution">
    <text evidence="2">The sequence shown here is derived from an EMBL/GenBank/DDBJ whole genome shotgun (WGS) entry which is preliminary data.</text>
</comment>
<reference evidence="2 3" key="1">
    <citation type="journal article" date="2019" name="Int. J. Syst. Evol. Microbiol.">
        <title>The Global Catalogue of Microorganisms (GCM) 10K type strain sequencing project: providing services to taxonomists for standard genome sequencing and annotation.</title>
        <authorList>
            <consortium name="The Broad Institute Genomics Platform"/>
            <consortium name="The Broad Institute Genome Sequencing Center for Infectious Disease"/>
            <person name="Wu L."/>
            <person name="Ma J."/>
        </authorList>
    </citation>
    <scope>NUCLEOTIDE SEQUENCE [LARGE SCALE GENOMIC DNA]</scope>
    <source>
        <strain evidence="2 3">JCM 10671</strain>
    </source>
</reference>
<proteinExistence type="predicted"/>